<evidence type="ECO:0000313" key="3">
    <source>
        <dbReference type="Proteomes" id="UP000813824"/>
    </source>
</evidence>
<name>A0A8K0XPE6_9AGAR</name>
<dbReference type="EMBL" id="JAEVFJ010000017">
    <property type="protein sequence ID" value="KAH8100017.1"/>
    <property type="molecule type" value="Genomic_DNA"/>
</dbReference>
<evidence type="ECO:0000313" key="1">
    <source>
        <dbReference type="EMBL" id="KAH8070291.1"/>
    </source>
</evidence>
<proteinExistence type="predicted"/>
<evidence type="ECO:0000313" key="2">
    <source>
        <dbReference type="EMBL" id="KAH8100017.1"/>
    </source>
</evidence>
<dbReference type="EMBL" id="JAEVFJ010000084">
    <property type="protein sequence ID" value="KAH8070291.1"/>
    <property type="molecule type" value="Genomic_DNA"/>
</dbReference>
<dbReference type="AlphaFoldDB" id="A0A8K0XPE6"/>
<sequence length="219" mass="24582">MSSSVYTISDNVPTLHVLFQRAREVCWRAEQALQVLDDDPSELRMAQFRNGLAREMFEFRVLYGEIGCMLAVSGEAATVECPRIMVELHRTIKDITNGGRQGSAVRPMDLVALLRLKDSHHPEFSYEECFSTSSAKTWWEWSDDPASFIPSSWWTDPKPEHTTMVYLSTAEMADMLIKIKEISTGAKIRRGQIEQLTDALVDFGNDKSSGSQRGGPSGS</sequence>
<organism evidence="2 3">
    <name type="scientific">Cristinia sonorae</name>
    <dbReference type="NCBI Taxonomy" id="1940300"/>
    <lineage>
        <taxon>Eukaryota</taxon>
        <taxon>Fungi</taxon>
        <taxon>Dikarya</taxon>
        <taxon>Basidiomycota</taxon>
        <taxon>Agaricomycotina</taxon>
        <taxon>Agaricomycetes</taxon>
        <taxon>Agaricomycetidae</taxon>
        <taxon>Agaricales</taxon>
        <taxon>Pleurotineae</taxon>
        <taxon>Stephanosporaceae</taxon>
        <taxon>Cristinia</taxon>
    </lineage>
</organism>
<comment type="caution">
    <text evidence="2">The sequence shown here is derived from an EMBL/GenBank/DDBJ whole genome shotgun (WGS) entry which is preliminary data.</text>
</comment>
<protein>
    <submittedName>
        <fullName evidence="2">Uncharacterized protein</fullName>
    </submittedName>
</protein>
<reference evidence="2" key="1">
    <citation type="journal article" date="2021" name="New Phytol.">
        <title>Evolutionary innovations through gain and loss of genes in the ectomycorrhizal Boletales.</title>
        <authorList>
            <person name="Wu G."/>
            <person name="Miyauchi S."/>
            <person name="Morin E."/>
            <person name="Kuo A."/>
            <person name="Drula E."/>
            <person name="Varga T."/>
            <person name="Kohler A."/>
            <person name="Feng B."/>
            <person name="Cao Y."/>
            <person name="Lipzen A."/>
            <person name="Daum C."/>
            <person name="Hundley H."/>
            <person name="Pangilinan J."/>
            <person name="Johnson J."/>
            <person name="Barry K."/>
            <person name="LaButti K."/>
            <person name="Ng V."/>
            <person name="Ahrendt S."/>
            <person name="Min B."/>
            <person name="Choi I.G."/>
            <person name="Park H."/>
            <person name="Plett J.M."/>
            <person name="Magnuson J."/>
            <person name="Spatafora J.W."/>
            <person name="Nagy L.G."/>
            <person name="Henrissat B."/>
            <person name="Grigoriev I.V."/>
            <person name="Yang Z.L."/>
            <person name="Xu J."/>
            <person name="Martin F.M."/>
        </authorList>
    </citation>
    <scope>NUCLEOTIDE SEQUENCE</scope>
    <source>
        <strain evidence="2">KKN 215</strain>
    </source>
</reference>
<gene>
    <name evidence="2" type="ORF">BXZ70DRAFT_1008535</name>
    <name evidence="1" type="ORF">BXZ70DRAFT_1013339</name>
</gene>
<keyword evidence="3" id="KW-1185">Reference proteome</keyword>
<accession>A0A8K0XPE6</accession>
<dbReference type="Proteomes" id="UP000813824">
    <property type="component" value="Unassembled WGS sequence"/>
</dbReference>